<keyword evidence="2" id="KW-1185">Reference proteome</keyword>
<reference evidence="1 2" key="1">
    <citation type="journal article" date="2017" name="Genome Announc.">
        <title>Genome sequence of the saprophytic ascomycete Epicoccum nigrum ICMP 19927 strain isolated from New Zealand.</title>
        <authorList>
            <person name="Fokin M."/>
            <person name="Fleetwood D."/>
            <person name="Weir B.S."/>
            <person name="Villas-Boas S.G."/>
        </authorList>
    </citation>
    <scope>NUCLEOTIDE SEQUENCE [LARGE SCALE GENOMIC DNA]</scope>
    <source>
        <strain evidence="1 2">ICMP 19927</strain>
    </source>
</reference>
<dbReference type="EMBL" id="KZ107846">
    <property type="protein sequence ID" value="OSS48385.1"/>
    <property type="molecule type" value="Genomic_DNA"/>
</dbReference>
<proteinExistence type="predicted"/>
<gene>
    <name evidence="1" type="ORF">B5807_07649</name>
</gene>
<protein>
    <recommendedName>
        <fullName evidence="3">F-box domain-containing protein</fullName>
    </recommendedName>
</protein>
<dbReference type="AlphaFoldDB" id="A0A1Y2LWW2"/>
<sequence length="249" mass="29141">MAGPIVTKPHLLTLPREIWNEIYSYLHEPAFVSVEKTEDKPYEEHGGTPLSKTPFTVEFVNAPCFNMLLVHSRLHEEYKQEKAWKAFTVRVKVNWEEWGSWCEACAKANHLTVMVTFAEDYLIQEGIQHPWIDLEELGTVTPDLETIHIFWRNSREHYMWSYGPVMSSLLIRRTVYRESDIDAELIEDLAIHSSPQDDCVESHGFELITDDEEKTNPLRQFWTHEEILEMDAFFRHSDGDEEGRKGMLA</sequence>
<dbReference type="Proteomes" id="UP000193240">
    <property type="component" value="Unassembled WGS sequence"/>
</dbReference>
<evidence type="ECO:0000313" key="1">
    <source>
        <dbReference type="EMBL" id="OSS48385.1"/>
    </source>
</evidence>
<accession>A0A1Y2LWW2</accession>
<name>A0A1Y2LWW2_EPING</name>
<dbReference type="InParanoid" id="A0A1Y2LWW2"/>
<organism evidence="1 2">
    <name type="scientific">Epicoccum nigrum</name>
    <name type="common">Soil fungus</name>
    <name type="synonym">Epicoccum purpurascens</name>
    <dbReference type="NCBI Taxonomy" id="105696"/>
    <lineage>
        <taxon>Eukaryota</taxon>
        <taxon>Fungi</taxon>
        <taxon>Dikarya</taxon>
        <taxon>Ascomycota</taxon>
        <taxon>Pezizomycotina</taxon>
        <taxon>Dothideomycetes</taxon>
        <taxon>Pleosporomycetidae</taxon>
        <taxon>Pleosporales</taxon>
        <taxon>Pleosporineae</taxon>
        <taxon>Didymellaceae</taxon>
        <taxon>Epicoccum</taxon>
    </lineage>
</organism>
<evidence type="ECO:0000313" key="2">
    <source>
        <dbReference type="Proteomes" id="UP000193240"/>
    </source>
</evidence>
<evidence type="ECO:0008006" key="3">
    <source>
        <dbReference type="Google" id="ProtNLM"/>
    </source>
</evidence>